<feature type="compositionally biased region" description="Basic and acidic residues" evidence="1">
    <location>
        <begin position="38"/>
        <end position="63"/>
    </location>
</feature>
<name>A0ABP6GPC3_9ACTN</name>
<evidence type="ECO:0000256" key="1">
    <source>
        <dbReference type="SAM" id="MobiDB-lite"/>
    </source>
</evidence>
<sequence>MSVQPGVGKGALIAHQRLEGTDRASDLRGGPGHRSIMHSKDATRQRDVVPKRSEMETHADSGDGRAMSQGE</sequence>
<comment type="caution">
    <text evidence="2">The sequence shown here is derived from an EMBL/GenBank/DDBJ whole genome shotgun (WGS) entry which is preliminary data.</text>
</comment>
<protein>
    <submittedName>
        <fullName evidence="2">Uncharacterized protein</fullName>
    </submittedName>
</protein>
<dbReference type="EMBL" id="BAAATZ010000012">
    <property type="protein sequence ID" value="GAA2727831.1"/>
    <property type="molecule type" value="Genomic_DNA"/>
</dbReference>
<accession>A0ABP6GPC3</accession>
<organism evidence="2 3">
    <name type="scientific">Actinocorallia aurantiaca</name>
    <dbReference type="NCBI Taxonomy" id="46204"/>
    <lineage>
        <taxon>Bacteria</taxon>
        <taxon>Bacillati</taxon>
        <taxon>Actinomycetota</taxon>
        <taxon>Actinomycetes</taxon>
        <taxon>Streptosporangiales</taxon>
        <taxon>Thermomonosporaceae</taxon>
        <taxon>Actinocorallia</taxon>
    </lineage>
</organism>
<reference evidence="3" key="1">
    <citation type="journal article" date="2019" name="Int. J. Syst. Evol. Microbiol.">
        <title>The Global Catalogue of Microorganisms (GCM) 10K type strain sequencing project: providing services to taxonomists for standard genome sequencing and annotation.</title>
        <authorList>
            <consortium name="The Broad Institute Genomics Platform"/>
            <consortium name="The Broad Institute Genome Sequencing Center for Infectious Disease"/>
            <person name="Wu L."/>
            <person name="Ma J."/>
        </authorList>
    </citation>
    <scope>NUCLEOTIDE SEQUENCE [LARGE SCALE GENOMIC DNA]</scope>
    <source>
        <strain evidence="3">JCM 8201</strain>
    </source>
</reference>
<keyword evidence="3" id="KW-1185">Reference proteome</keyword>
<dbReference type="Proteomes" id="UP001501842">
    <property type="component" value="Unassembled WGS sequence"/>
</dbReference>
<feature type="compositionally biased region" description="Basic and acidic residues" evidence="1">
    <location>
        <begin position="16"/>
        <end position="26"/>
    </location>
</feature>
<proteinExistence type="predicted"/>
<feature type="region of interest" description="Disordered" evidence="1">
    <location>
        <begin position="1"/>
        <end position="71"/>
    </location>
</feature>
<evidence type="ECO:0000313" key="2">
    <source>
        <dbReference type="EMBL" id="GAA2727831.1"/>
    </source>
</evidence>
<evidence type="ECO:0000313" key="3">
    <source>
        <dbReference type="Proteomes" id="UP001501842"/>
    </source>
</evidence>
<gene>
    <name evidence="2" type="ORF">GCM10010439_34690</name>
</gene>